<dbReference type="Gene3D" id="3.40.50.720">
    <property type="entry name" value="NAD(P)-binding Rossmann-like Domain"/>
    <property type="match status" value="1"/>
</dbReference>
<organism evidence="3 4">
    <name type="scientific">Hymenobacter nivis</name>
    <dbReference type="NCBI Taxonomy" id="1850093"/>
    <lineage>
        <taxon>Bacteria</taxon>
        <taxon>Pseudomonadati</taxon>
        <taxon>Bacteroidota</taxon>
        <taxon>Cytophagia</taxon>
        <taxon>Cytophagales</taxon>
        <taxon>Hymenobacteraceae</taxon>
        <taxon>Hymenobacter</taxon>
    </lineage>
</organism>
<dbReference type="EMBL" id="RCYZ01000005">
    <property type="protein sequence ID" value="TPG65401.1"/>
    <property type="molecule type" value="Genomic_DNA"/>
</dbReference>
<dbReference type="SUPFAM" id="SSF51735">
    <property type="entry name" value="NAD(P)-binding Rossmann-fold domains"/>
    <property type="match status" value="1"/>
</dbReference>
<dbReference type="InterPro" id="IPR036291">
    <property type="entry name" value="NAD(P)-bd_dom_sf"/>
</dbReference>
<keyword evidence="2" id="KW-0560">Oxidoreductase</keyword>
<dbReference type="OrthoDB" id="9804104at2"/>
<keyword evidence="4" id="KW-1185">Reference proteome</keyword>
<dbReference type="Pfam" id="PF13561">
    <property type="entry name" value="adh_short_C2"/>
    <property type="match status" value="1"/>
</dbReference>
<dbReference type="PANTHER" id="PTHR42898">
    <property type="entry name" value="TROPINONE REDUCTASE"/>
    <property type="match status" value="1"/>
</dbReference>
<comment type="caution">
    <text evidence="3">The sequence shown here is derived from an EMBL/GenBank/DDBJ whole genome shotgun (WGS) entry which is preliminary data.</text>
</comment>
<gene>
    <name evidence="3" type="ORF">EAH73_13070</name>
</gene>
<protein>
    <submittedName>
        <fullName evidence="3">SDR family oxidoreductase</fullName>
    </submittedName>
</protein>
<evidence type="ECO:0000313" key="3">
    <source>
        <dbReference type="EMBL" id="TPG65401.1"/>
    </source>
</evidence>
<dbReference type="GO" id="GO:0016491">
    <property type="term" value="F:oxidoreductase activity"/>
    <property type="evidence" value="ECO:0007669"/>
    <property type="project" value="UniProtKB-KW"/>
</dbReference>
<dbReference type="PANTHER" id="PTHR42898:SF6">
    <property type="entry name" value="NADP-DEPENDENT MANNITOL DEHYDROGENASE"/>
    <property type="match status" value="1"/>
</dbReference>
<dbReference type="InterPro" id="IPR002347">
    <property type="entry name" value="SDR_fam"/>
</dbReference>
<dbReference type="NCBIfam" id="NF006693">
    <property type="entry name" value="PRK09242.1"/>
    <property type="match status" value="1"/>
</dbReference>
<dbReference type="PRINTS" id="PR00081">
    <property type="entry name" value="GDHRDH"/>
</dbReference>
<dbReference type="PRINTS" id="PR00080">
    <property type="entry name" value="SDRFAMILY"/>
</dbReference>
<dbReference type="AlphaFoldDB" id="A0A502GTZ7"/>
<evidence type="ECO:0000313" key="4">
    <source>
        <dbReference type="Proteomes" id="UP000317646"/>
    </source>
</evidence>
<dbReference type="InterPro" id="IPR045000">
    <property type="entry name" value="TR"/>
</dbReference>
<dbReference type="Proteomes" id="UP000317646">
    <property type="component" value="Unassembled WGS sequence"/>
</dbReference>
<dbReference type="RefSeq" id="WP_140467239.1">
    <property type="nucleotide sequence ID" value="NZ_RCYZ01000005.1"/>
</dbReference>
<evidence type="ECO:0000256" key="1">
    <source>
        <dbReference type="ARBA" id="ARBA00006484"/>
    </source>
</evidence>
<accession>A0A502GTZ7</accession>
<proteinExistence type="inferred from homology"/>
<reference evidence="3 4" key="1">
    <citation type="journal article" date="2019" name="Environ. Microbiol.">
        <title>Species interactions and distinct microbial communities in high Arctic permafrost affected cryosols are associated with the CH4 and CO2 gas fluxes.</title>
        <authorList>
            <person name="Altshuler I."/>
            <person name="Hamel J."/>
            <person name="Turney S."/>
            <person name="Magnuson E."/>
            <person name="Levesque R."/>
            <person name="Greer C."/>
            <person name="Whyte L.G."/>
        </authorList>
    </citation>
    <scope>NUCLEOTIDE SEQUENCE [LARGE SCALE GENOMIC DNA]</scope>
    <source>
        <strain evidence="3 4">S9.2P</strain>
    </source>
</reference>
<name>A0A502GTZ7_9BACT</name>
<comment type="similarity">
    <text evidence="1">Belongs to the short-chain dehydrogenases/reductases (SDR) family.</text>
</comment>
<evidence type="ECO:0000256" key="2">
    <source>
        <dbReference type="ARBA" id="ARBA00023002"/>
    </source>
</evidence>
<dbReference type="FunFam" id="3.40.50.720:FF:000084">
    <property type="entry name" value="Short-chain dehydrogenase reductase"/>
    <property type="match status" value="1"/>
</dbReference>
<sequence length="255" mass="26343">MTNRWSLTGRRALVTGGSKGIGWAVADELLALGADVLIVARDAAEVAAAVAAWTAQGLPAAGVAADVSTEAGRAAIFAAVQARGPGLDLLINNVGTNLRKAFNAYSAAEYQRLFSVNLFSTMEMCRAAHPLLKASAHASIVNVGSVAGRFDVGTGAPYSLTKAAEEQLGRNLAVEWAPDGIRVNTVAPWFVRTPLTEPLMAQPEFLQKVVARTPLGRAGEPAEIAAAVAFLCLPGASYITGQCLLADGGMSAKGL</sequence>